<feature type="compositionally biased region" description="Polar residues" evidence="1">
    <location>
        <begin position="167"/>
        <end position="176"/>
    </location>
</feature>
<dbReference type="HOGENOM" id="CLU_509189_0_0_1"/>
<feature type="region of interest" description="Disordered" evidence="1">
    <location>
        <begin position="161"/>
        <end position="183"/>
    </location>
</feature>
<feature type="region of interest" description="Disordered" evidence="1">
    <location>
        <begin position="306"/>
        <end position="334"/>
    </location>
</feature>
<evidence type="ECO:0000256" key="1">
    <source>
        <dbReference type="SAM" id="MobiDB-lite"/>
    </source>
</evidence>
<dbReference type="GeneID" id="25267532"/>
<sequence length="535" mass="57254">MSRLLPSNSASSSGLGPRSTGQGEKPLKKQGAAPLHFPPLSPARATAAQTCLSSPHINETLEAHVTSPAAREGLAQSTLSKFRERKQSDARSDISSIASSDSLPGDHSLRTQRHTRGSNRPPSLILASASSHSTPTVQSTPIEPLSKEWSTAIPRCTRPASALAETPQPNGTSETGSPAGKLAEVPVRNIVSLEPGRARVQVTIANTSAHADAKLQKAAPAMPDDAHLALLSLMKRSVEYKGQSRGTPKDKSMKKVQNQDENPRGANRERHGQSGALGLQPPHQVAAAARRDDALLEQELLRSAGIAGQDTSKPSIKFAGRTSTPETPKETRQQPEVLHTALPQLGLRQRRMDPHHTNAVAQPQHPHRKRVMEQLESSNYTMKSAEGESTESLRKKRAAMMRPYSRRSSEVTALARSSMGLPQRSPGGVLDKARRIVPSRLAAAVSLQVVYNGNLLHPPYDVAQRQGSSLSQGWSTSLLCAPLRTLRGALSSAFVLHGFDGSVPIPDAACWLVERGVAIAGVAQSWIGVIAESFD</sequence>
<reference evidence="2 3" key="1">
    <citation type="submission" date="2014-05" db="EMBL/GenBank/DDBJ databases">
        <title>Draft genome sequence of a rare smut relative, Tilletiaria anomala UBC 951.</title>
        <authorList>
            <consortium name="DOE Joint Genome Institute"/>
            <person name="Toome M."/>
            <person name="Kuo A."/>
            <person name="Henrissat B."/>
            <person name="Lipzen A."/>
            <person name="Tritt A."/>
            <person name="Yoshinaga Y."/>
            <person name="Zane M."/>
            <person name="Barry K."/>
            <person name="Grigoriev I.V."/>
            <person name="Spatafora J.W."/>
            <person name="Aimea M.C."/>
        </authorList>
    </citation>
    <scope>NUCLEOTIDE SEQUENCE [LARGE SCALE GENOMIC DNA]</scope>
    <source>
        <strain evidence="2 3">UBC 951</strain>
    </source>
</reference>
<feature type="compositionally biased region" description="Basic and acidic residues" evidence="1">
    <location>
        <begin position="81"/>
        <end position="92"/>
    </location>
</feature>
<gene>
    <name evidence="2" type="ORF">K437DRAFT_48247</name>
</gene>
<feature type="region of interest" description="Disordered" evidence="1">
    <location>
        <begin position="399"/>
        <end position="426"/>
    </location>
</feature>
<proteinExistence type="predicted"/>
<comment type="caution">
    <text evidence="2">The sequence shown here is derived from an EMBL/GenBank/DDBJ whole genome shotgun (WGS) entry which is preliminary data.</text>
</comment>
<feature type="compositionally biased region" description="Basic and acidic residues" evidence="1">
    <location>
        <begin position="247"/>
        <end position="272"/>
    </location>
</feature>
<feature type="compositionally biased region" description="Low complexity" evidence="1">
    <location>
        <begin position="93"/>
        <end position="102"/>
    </location>
</feature>
<dbReference type="EMBL" id="JMSN01000155">
    <property type="protein sequence ID" value="KDN36831.1"/>
    <property type="molecule type" value="Genomic_DNA"/>
</dbReference>
<organism evidence="2 3">
    <name type="scientific">Tilletiaria anomala (strain ATCC 24038 / CBS 436.72 / UBC 951)</name>
    <dbReference type="NCBI Taxonomy" id="1037660"/>
    <lineage>
        <taxon>Eukaryota</taxon>
        <taxon>Fungi</taxon>
        <taxon>Dikarya</taxon>
        <taxon>Basidiomycota</taxon>
        <taxon>Ustilaginomycotina</taxon>
        <taxon>Exobasidiomycetes</taxon>
        <taxon>Georgefischeriales</taxon>
        <taxon>Tilletiariaceae</taxon>
        <taxon>Tilletiaria</taxon>
    </lineage>
</organism>
<feature type="compositionally biased region" description="Polar residues" evidence="1">
    <location>
        <begin position="128"/>
        <end position="141"/>
    </location>
</feature>
<feature type="region of interest" description="Disordered" evidence="1">
    <location>
        <begin position="240"/>
        <end position="284"/>
    </location>
</feature>
<protein>
    <submittedName>
        <fullName evidence="2">Uncharacterized protein</fullName>
    </submittedName>
</protein>
<dbReference type="AlphaFoldDB" id="A0A066V5X5"/>
<feature type="region of interest" description="Disordered" evidence="1">
    <location>
        <begin position="1"/>
        <end position="52"/>
    </location>
</feature>
<dbReference type="RefSeq" id="XP_013240177.1">
    <property type="nucleotide sequence ID" value="XM_013384723.1"/>
</dbReference>
<dbReference type="Proteomes" id="UP000027361">
    <property type="component" value="Unassembled WGS sequence"/>
</dbReference>
<name>A0A066V5X5_TILAU</name>
<evidence type="ECO:0000313" key="3">
    <source>
        <dbReference type="Proteomes" id="UP000027361"/>
    </source>
</evidence>
<feature type="compositionally biased region" description="Low complexity" evidence="1">
    <location>
        <begin position="1"/>
        <end position="19"/>
    </location>
</feature>
<evidence type="ECO:0000313" key="2">
    <source>
        <dbReference type="EMBL" id="KDN36831.1"/>
    </source>
</evidence>
<keyword evidence="3" id="KW-1185">Reference proteome</keyword>
<feature type="region of interest" description="Disordered" evidence="1">
    <location>
        <begin position="65"/>
        <end position="149"/>
    </location>
</feature>
<dbReference type="InParanoid" id="A0A066V5X5"/>
<accession>A0A066V5X5</accession>